<dbReference type="Proteomes" id="UP000829196">
    <property type="component" value="Unassembled WGS sequence"/>
</dbReference>
<proteinExistence type="predicted"/>
<comment type="caution">
    <text evidence="1">The sequence shown here is derived from an EMBL/GenBank/DDBJ whole genome shotgun (WGS) entry which is preliminary data.</text>
</comment>
<organism evidence="1 2">
    <name type="scientific">Dendrobium nobile</name>
    <name type="common">Orchid</name>
    <dbReference type="NCBI Taxonomy" id="94219"/>
    <lineage>
        <taxon>Eukaryota</taxon>
        <taxon>Viridiplantae</taxon>
        <taxon>Streptophyta</taxon>
        <taxon>Embryophyta</taxon>
        <taxon>Tracheophyta</taxon>
        <taxon>Spermatophyta</taxon>
        <taxon>Magnoliopsida</taxon>
        <taxon>Liliopsida</taxon>
        <taxon>Asparagales</taxon>
        <taxon>Orchidaceae</taxon>
        <taxon>Epidendroideae</taxon>
        <taxon>Malaxideae</taxon>
        <taxon>Dendrobiinae</taxon>
        <taxon>Dendrobium</taxon>
    </lineage>
</organism>
<name>A0A8T3C9H5_DENNO</name>
<evidence type="ECO:0000313" key="1">
    <source>
        <dbReference type="EMBL" id="KAI0527606.1"/>
    </source>
</evidence>
<reference evidence="1" key="1">
    <citation type="journal article" date="2022" name="Front. Genet.">
        <title>Chromosome-Scale Assembly of the Dendrobium nobile Genome Provides Insights Into the Molecular Mechanism of the Biosynthesis of the Medicinal Active Ingredient of Dendrobium.</title>
        <authorList>
            <person name="Xu Q."/>
            <person name="Niu S.-C."/>
            <person name="Li K.-L."/>
            <person name="Zheng P.-J."/>
            <person name="Zhang X.-J."/>
            <person name="Jia Y."/>
            <person name="Liu Y."/>
            <person name="Niu Y.-X."/>
            <person name="Yu L.-H."/>
            <person name="Chen D.-F."/>
            <person name="Zhang G.-Q."/>
        </authorList>
    </citation>
    <scope>NUCLEOTIDE SEQUENCE</scope>
    <source>
        <tissue evidence="1">Leaf</tissue>
    </source>
</reference>
<evidence type="ECO:0000313" key="2">
    <source>
        <dbReference type="Proteomes" id="UP000829196"/>
    </source>
</evidence>
<accession>A0A8T3C9H5</accession>
<gene>
    <name evidence="1" type="ORF">KFK09_003211</name>
</gene>
<sequence length="137" mass="15841">MAKKDSCSRPHIVGQRLDAVIVKSPFNHTLGQFNELIIIRSSKPVQIVCHFMPLKKLHAMKTMYMLKTFRLACAIDVERFLLVNLLSLWWFLESSSYEYGFLLAKKCSGGKIRAFESESMHLYCQITGFRFFFAVGH</sequence>
<keyword evidence="2" id="KW-1185">Reference proteome</keyword>
<dbReference type="AlphaFoldDB" id="A0A8T3C9H5"/>
<dbReference type="EMBL" id="JAGYWB010000003">
    <property type="protein sequence ID" value="KAI0527606.1"/>
    <property type="molecule type" value="Genomic_DNA"/>
</dbReference>
<protein>
    <submittedName>
        <fullName evidence="1">Uncharacterized protein</fullName>
    </submittedName>
</protein>